<organism evidence="1">
    <name type="scientific">Anguilla anguilla</name>
    <name type="common">European freshwater eel</name>
    <name type="synonym">Muraena anguilla</name>
    <dbReference type="NCBI Taxonomy" id="7936"/>
    <lineage>
        <taxon>Eukaryota</taxon>
        <taxon>Metazoa</taxon>
        <taxon>Chordata</taxon>
        <taxon>Craniata</taxon>
        <taxon>Vertebrata</taxon>
        <taxon>Euteleostomi</taxon>
        <taxon>Actinopterygii</taxon>
        <taxon>Neopterygii</taxon>
        <taxon>Teleostei</taxon>
        <taxon>Anguilliformes</taxon>
        <taxon>Anguillidae</taxon>
        <taxon>Anguilla</taxon>
    </lineage>
</organism>
<accession>A0A0E9X5L4</accession>
<sequence>MAFLLTIITLSIPLILLSFHLFHCFPHTLLSLSLALFHLPASDIKGSHVPGSSDEMQQADPRFQCTYHPTDCQQPL</sequence>
<evidence type="ECO:0000313" key="1">
    <source>
        <dbReference type="EMBL" id="JAH98022.1"/>
    </source>
</evidence>
<dbReference type="AlphaFoldDB" id="A0A0E9X5L4"/>
<dbReference type="EMBL" id="GBXM01010555">
    <property type="protein sequence ID" value="JAH98022.1"/>
    <property type="molecule type" value="Transcribed_RNA"/>
</dbReference>
<reference evidence="1" key="1">
    <citation type="submission" date="2014-11" db="EMBL/GenBank/DDBJ databases">
        <authorList>
            <person name="Amaro Gonzalez C."/>
        </authorList>
    </citation>
    <scope>NUCLEOTIDE SEQUENCE</scope>
</reference>
<proteinExistence type="predicted"/>
<name>A0A0E9X5L4_ANGAN</name>
<protein>
    <submittedName>
        <fullName evidence="1">Uncharacterized protein</fullName>
    </submittedName>
</protein>
<reference evidence="1" key="2">
    <citation type="journal article" date="2015" name="Fish Shellfish Immunol.">
        <title>Early steps in the European eel (Anguilla anguilla)-Vibrio vulnificus interaction in the gills: Role of the RtxA13 toxin.</title>
        <authorList>
            <person name="Callol A."/>
            <person name="Pajuelo D."/>
            <person name="Ebbesson L."/>
            <person name="Teles M."/>
            <person name="MacKenzie S."/>
            <person name="Amaro C."/>
        </authorList>
    </citation>
    <scope>NUCLEOTIDE SEQUENCE</scope>
</reference>